<protein>
    <recommendedName>
        <fullName evidence="3">ferric-chelate reductase (NADPH)</fullName>
        <ecNumber evidence="3">1.16.1.9</ecNumber>
    </recommendedName>
</protein>
<feature type="transmembrane region" description="Helical" evidence="15">
    <location>
        <begin position="189"/>
        <end position="207"/>
    </location>
</feature>
<dbReference type="CDD" id="cd06186">
    <property type="entry name" value="NOX_Duox_like_FAD_NADP"/>
    <property type="match status" value="1"/>
</dbReference>
<dbReference type="InterPro" id="IPR039261">
    <property type="entry name" value="FNR_nucleotide-bd"/>
</dbReference>
<evidence type="ECO:0000256" key="2">
    <source>
        <dbReference type="ARBA" id="ARBA00006278"/>
    </source>
</evidence>
<keyword evidence="8 15" id="KW-1133">Transmembrane helix</keyword>
<evidence type="ECO:0000256" key="1">
    <source>
        <dbReference type="ARBA" id="ARBA00004651"/>
    </source>
</evidence>
<dbReference type="Proteomes" id="UP000799537">
    <property type="component" value="Unassembled WGS sequence"/>
</dbReference>
<dbReference type="InterPro" id="IPR051410">
    <property type="entry name" value="Ferric/Cupric_Reductase"/>
</dbReference>
<dbReference type="PANTHER" id="PTHR32361:SF9">
    <property type="entry name" value="FERRIC REDUCTASE TRANSMEMBRANE COMPONENT 3-RELATED"/>
    <property type="match status" value="1"/>
</dbReference>
<evidence type="ECO:0000259" key="16">
    <source>
        <dbReference type="PROSITE" id="PS51384"/>
    </source>
</evidence>
<dbReference type="Gene3D" id="3.40.50.80">
    <property type="entry name" value="Nucleotide-binding domain of ferredoxin-NADP reductase (FNR) module"/>
    <property type="match status" value="1"/>
</dbReference>
<dbReference type="SUPFAM" id="SSF52343">
    <property type="entry name" value="Ferredoxin reductase-like, C-terminal NADP-linked domain"/>
    <property type="match status" value="1"/>
</dbReference>
<dbReference type="Pfam" id="PF01794">
    <property type="entry name" value="Ferric_reduct"/>
    <property type="match status" value="1"/>
</dbReference>
<evidence type="ECO:0000256" key="5">
    <source>
        <dbReference type="ARBA" id="ARBA00022475"/>
    </source>
</evidence>
<evidence type="ECO:0000256" key="12">
    <source>
        <dbReference type="ARBA" id="ARBA00023180"/>
    </source>
</evidence>
<evidence type="ECO:0000256" key="6">
    <source>
        <dbReference type="ARBA" id="ARBA00022692"/>
    </source>
</evidence>
<dbReference type="SUPFAM" id="SSF63380">
    <property type="entry name" value="Riboflavin synthase domain-like"/>
    <property type="match status" value="1"/>
</dbReference>
<evidence type="ECO:0000313" key="18">
    <source>
        <dbReference type="Proteomes" id="UP000799537"/>
    </source>
</evidence>
<evidence type="ECO:0000256" key="8">
    <source>
        <dbReference type="ARBA" id="ARBA00022989"/>
    </source>
</evidence>
<evidence type="ECO:0000256" key="15">
    <source>
        <dbReference type="SAM" id="Phobius"/>
    </source>
</evidence>
<dbReference type="SFLD" id="SFLDG01168">
    <property type="entry name" value="Ferric_reductase_subgroup_(FRE"/>
    <property type="match status" value="1"/>
</dbReference>
<comment type="similarity">
    <text evidence="2">Belongs to the ferric reductase (FRE) family.</text>
</comment>
<dbReference type="GO" id="GO:0006826">
    <property type="term" value="P:iron ion transport"/>
    <property type="evidence" value="ECO:0007669"/>
    <property type="project" value="TreeGrafter"/>
</dbReference>
<comment type="catalytic activity">
    <reaction evidence="13">
        <text>2 a Fe(II)-siderophore + NADP(+) + H(+) = 2 a Fe(III)-siderophore + NADPH</text>
        <dbReference type="Rhea" id="RHEA:28795"/>
        <dbReference type="Rhea" id="RHEA-COMP:11342"/>
        <dbReference type="Rhea" id="RHEA-COMP:11344"/>
        <dbReference type="ChEBI" id="CHEBI:15378"/>
        <dbReference type="ChEBI" id="CHEBI:29033"/>
        <dbReference type="ChEBI" id="CHEBI:29034"/>
        <dbReference type="ChEBI" id="CHEBI:57783"/>
        <dbReference type="ChEBI" id="CHEBI:58349"/>
        <dbReference type="EC" id="1.16.1.9"/>
    </reaction>
</comment>
<comment type="subcellular location">
    <subcellularLocation>
        <location evidence="1">Cell membrane</location>
        <topology evidence="1">Multi-pass membrane protein</topology>
    </subcellularLocation>
</comment>
<dbReference type="GeneID" id="54571717"/>
<name>A0A6A6C5C1_ZASCE</name>
<feature type="transmembrane region" description="Helical" evidence="15">
    <location>
        <begin position="31"/>
        <end position="51"/>
    </location>
</feature>
<evidence type="ECO:0000256" key="3">
    <source>
        <dbReference type="ARBA" id="ARBA00012668"/>
    </source>
</evidence>
<evidence type="ECO:0000256" key="9">
    <source>
        <dbReference type="ARBA" id="ARBA00023002"/>
    </source>
</evidence>
<dbReference type="PROSITE" id="PS51384">
    <property type="entry name" value="FAD_FR"/>
    <property type="match status" value="1"/>
</dbReference>
<reference evidence="17" key="1">
    <citation type="journal article" date="2020" name="Stud. Mycol.">
        <title>101 Dothideomycetes genomes: a test case for predicting lifestyles and emergence of pathogens.</title>
        <authorList>
            <person name="Haridas S."/>
            <person name="Albert R."/>
            <person name="Binder M."/>
            <person name="Bloem J."/>
            <person name="Labutti K."/>
            <person name="Salamov A."/>
            <person name="Andreopoulos B."/>
            <person name="Baker S."/>
            <person name="Barry K."/>
            <person name="Bills G."/>
            <person name="Bluhm B."/>
            <person name="Cannon C."/>
            <person name="Castanera R."/>
            <person name="Culley D."/>
            <person name="Daum C."/>
            <person name="Ezra D."/>
            <person name="Gonzalez J."/>
            <person name="Henrissat B."/>
            <person name="Kuo A."/>
            <person name="Liang C."/>
            <person name="Lipzen A."/>
            <person name="Lutzoni F."/>
            <person name="Magnuson J."/>
            <person name="Mondo S."/>
            <person name="Nolan M."/>
            <person name="Ohm R."/>
            <person name="Pangilinan J."/>
            <person name="Park H.-J."/>
            <person name="Ramirez L."/>
            <person name="Alfaro M."/>
            <person name="Sun H."/>
            <person name="Tritt A."/>
            <person name="Yoshinaga Y."/>
            <person name="Zwiers L.-H."/>
            <person name="Turgeon B."/>
            <person name="Goodwin S."/>
            <person name="Spatafora J."/>
            <person name="Crous P."/>
            <person name="Grigoriev I."/>
        </authorList>
    </citation>
    <scope>NUCLEOTIDE SEQUENCE</scope>
    <source>
        <strain evidence="17">ATCC 36951</strain>
    </source>
</reference>
<dbReference type="InterPro" id="IPR017938">
    <property type="entry name" value="Riboflavin_synthase-like_b-brl"/>
</dbReference>
<dbReference type="EMBL" id="ML993619">
    <property type="protein sequence ID" value="KAF2161458.1"/>
    <property type="molecule type" value="Genomic_DNA"/>
</dbReference>
<dbReference type="RefSeq" id="XP_033662347.1">
    <property type="nucleotide sequence ID" value="XM_033818445.1"/>
</dbReference>
<evidence type="ECO:0000256" key="10">
    <source>
        <dbReference type="ARBA" id="ARBA00023065"/>
    </source>
</evidence>
<evidence type="ECO:0000256" key="4">
    <source>
        <dbReference type="ARBA" id="ARBA00022448"/>
    </source>
</evidence>
<feature type="domain" description="FAD-binding FR-type" evidence="16">
    <location>
        <begin position="311"/>
        <end position="420"/>
    </location>
</feature>
<evidence type="ECO:0000313" key="17">
    <source>
        <dbReference type="EMBL" id="KAF2161458.1"/>
    </source>
</evidence>
<keyword evidence="5" id="KW-1003">Cell membrane</keyword>
<feature type="transmembrane region" description="Helical" evidence="15">
    <location>
        <begin position="253"/>
        <end position="273"/>
    </location>
</feature>
<keyword evidence="11 15" id="KW-0472">Membrane</keyword>
<gene>
    <name evidence="17" type="ORF">M409DRAFT_69799</name>
</gene>
<keyword evidence="12" id="KW-0325">Glycoprotein</keyword>
<keyword evidence="7" id="KW-0249">Electron transport</keyword>
<keyword evidence="9" id="KW-0560">Oxidoreductase</keyword>
<proteinExistence type="inferred from homology"/>
<dbReference type="GO" id="GO:0015677">
    <property type="term" value="P:copper ion import"/>
    <property type="evidence" value="ECO:0007669"/>
    <property type="project" value="TreeGrafter"/>
</dbReference>
<dbReference type="GO" id="GO:0052851">
    <property type="term" value="F:ferric-chelate reductase (NADPH) activity"/>
    <property type="evidence" value="ECO:0007669"/>
    <property type="project" value="UniProtKB-EC"/>
</dbReference>
<dbReference type="InterPro" id="IPR017927">
    <property type="entry name" value="FAD-bd_FR_type"/>
</dbReference>
<accession>A0A6A6C5C1</accession>
<evidence type="ECO:0000256" key="11">
    <source>
        <dbReference type="ARBA" id="ARBA00023136"/>
    </source>
</evidence>
<dbReference type="InterPro" id="IPR013112">
    <property type="entry name" value="FAD-bd_8"/>
</dbReference>
<keyword evidence="4" id="KW-0813">Transport</keyword>
<organism evidence="17 18">
    <name type="scientific">Zasmidium cellare ATCC 36951</name>
    <dbReference type="NCBI Taxonomy" id="1080233"/>
    <lineage>
        <taxon>Eukaryota</taxon>
        <taxon>Fungi</taxon>
        <taxon>Dikarya</taxon>
        <taxon>Ascomycota</taxon>
        <taxon>Pezizomycotina</taxon>
        <taxon>Dothideomycetes</taxon>
        <taxon>Dothideomycetidae</taxon>
        <taxon>Mycosphaerellales</taxon>
        <taxon>Mycosphaerellaceae</taxon>
        <taxon>Zasmidium</taxon>
    </lineage>
</organism>
<dbReference type="InterPro" id="IPR013130">
    <property type="entry name" value="Fe3_Rdtase_TM_dom"/>
</dbReference>
<dbReference type="OrthoDB" id="3944240at2759"/>
<dbReference type="Pfam" id="PF08022">
    <property type="entry name" value="FAD_binding_8"/>
    <property type="match status" value="1"/>
</dbReference>
<feature type="transmembrane region" description="Helical" evidence="15">
    <location>
        <begin position="227"/>
        <end position="246"/>
    </location>
</feature>
<dbReference type="GO" id="GO:0006879">
    <property type="term" value="P:intracellular iron ion homeostasis"/>
    <property type="evidence" value="ECO:0007669"/>
    <property type="project" value="TreeGrafter"/>
</dbReference>
<dbReference type="EC" id="1.16.1.9" evidence="3"/>
<feature type="region of interest" description="Disordered" evidence="14">
    <location>
        <begin position="525"/>
        <end position="561"/>
    </location>
</feature>
<dbReference type="InterPro" id="IPR013121">
    <property type="entry name" value="Fe_red_NAD-bd_6"/>
</dbReference>
<keyword evidence="6 15" id="KW-0812">Transmembrane</keyword>
<feature type="transmembrane region" description="Helical" evidence="15">
    <location>
        <begin position="110"/>
        <end position="129"/>
    </location>
</feature>
<keyword evidence="18" id="KW-1185">Reference proteome</keyword>
<dbReference type="Gene3D" id="2.40.30.10">
    <property type="entry name" value="Translation factors"/>
    <property type="match status" value="1"/>
</dbReference>
<dbReference type="GO" id="GO:0005886">
    <property type="term" value="C:plasma membrane"/>
    <property type="evidence" value="ECO:0007669"/>
    <property type="project" value="UniProtKB-SubCell"/>
</dbReference>
<dbReference type="AlphaFoldDB" id="A0A6A6C5C1"/>
<dbReference type="SFLD" id="SFLDS00052">
    <property type="entry name" value="Ferric_Reductase_Domain"/>
    <property type="match status" value="1"/>
</dbReference>
<keyword evidence="10" id="KW-0406">Ion transport</keyword>
<evidence type="ECO:0000256" key="7">
    <source>
        <dbReference type="ARBA" id="ARBA00022982"/>
    </source>
</evidence>
<sequence>MDGGHSGHDMSGMTMSGGIFTPGDELIARDFWYGIAGCVGLLTIIRIATALETRQRLKRQQREPHSISSRPKGWLSQAFATTTATVREGLYPQPVHFTGRFSKYFTPLSVGKWLLLTFYWVVLLCFLWSNTILKPNNPMYAYKWEKVGFRAAWVTVSQIPFIYLLSCKFNPISLLTGISYERFNWLHRWAARTVFLTAIVHWSFFFTEWDIAKIVSYEFELMPMVKYGFGAWAIIGWMVLSGFGFFRNINYEIFVLQHIAAAAVLLWVLFVHVPTYAQYNIWMSVAFITFDWGARIIWALLRNTHILGRVGRRLPGYAARLEPLPGDVVRLTIDEADFSWKAGQHAYITIPGLFRPFETHPFTIANAPSSKDSSQRRLTMLIQARSGFSRSLHKAALKSEGTDQQYRTFILGPWGMPPDLLQYDTLVLIACSSGASFIMPLLQDVMRRRGCVRAITLHWIIKEDNHFSWFGDELSGLAELYKKSTTSLQISVHITRSDGSPSDVIASAAAETKPGPEVETFMVDSSSEAGSSLRKAGSTEKEAHPSLLQHNRRREPSLSRKYAGRPTLDSMIRPSVESALGETAIVVCGGQSITAQSRTYVAALSDERAVHKGTGAQGIMLYTETYGW</sequence>
<evidence type="ECO:0000256" key="14">
    <source>
        <dbReference type="SAM" id="MobiDB-lite"/>
    </source>
</evidence>
<dbReference type="PANTHER" id="PTHR32361">
    <property type="entry name" value="FERRIC/CUPRIC REDUCTASE TRANSMEMBRANE COMPONENT"/>
    <property type="match status" value="1"/>
</dbReference>
<feature type="transmembrane region" description="Helical" evidence="15">
    <location>
        <begin position="149"/>
        <end position="169"/>
    </location>
</feature>
<dbReference type="Pfam" id="PF08030">
    <property type="entry name" value="NAD_binding_6"/>
    <property type="match status" value="1"/>
</dbReference>
<evidence type="ECO:0000256" key="13">
    <source>
        <dbReference type="ARBA" id="ARBA00048483"/>
    </source>
</evidence>